<evidence type="ECO:0000313" key="5">
    <source>
        <dbReference type="Proteomes" id="UP000237271"/>
    </source>
</evidence>
<gene>
    <name evidence="4" type="ORF">PHPALM_14062</name>
</gene>
<name>A0A2P4XVP9_9STRA</name>
<keyword evidence="5" id="KW-1185">Reference proteome</keyword>
<accession>A0A2P4XVP9</accession>
<comment type="cofactor">
    <cofactor evidence="1">
        <name>a divalent metal cation</name>
        <dbReference type="ChEBI" id="CHEBI:60240"/>
    </cofactor>
</comment>
<dbReference type="AlphaFoldDB" id="A0A2P4XVP9"/>
<proteinExistence type="predicted"/>
<feature type="domain" description="DDE Tnp4" evidence="3">
    <location>
        <begin position="50"/>
        <end position="153"/>
    </location>
</feature>
<keyword evidence="2" id="KW-0479">Metal-binding</keyword>
<organism evidence="4 5">
    <name type="scientific">Phytophthora palmivora</name>
    <dbReference type="NCBI Taxonomy" id="4796"/>
    <lineage>
        <taxon>Eukaryota</taxon>
        <taxon>Sar</taxon>
        <taxon>Stramenopiles</taxon>
        <taxon>Oomycota</taxon>
        <taxon>Peronosporomycetes</taxon>
        <taxon>Peronosporales</taxon>
        <taxon>Peronosporaceae</taxon>
        <taxon>Phytophthora</taxon>
    </lineage>
</organism>
<evidence type="ECO:0000313" key="4">
    <source>
        <dbReference type="EMBL" id="POM69632.1"/>
    </source>
</evidence>
<dbReference type="InterPro" id="IPR027806">
    <property type="entry name" value="HARBI1_dom"/>
</dbReference>
<dbReference type="Pfam" id="PF13359">
    <property type="entry name" value="DDE_Tnp_4"/>
    <property type="match status" value="1"/>
</dbReference>
<evidence type="ECO:0000256" key="1">
    <source>
        <dbReference type="ARBA" id="ARBA00001968"/>
    </source>
</evidence>
<reference evidence="4 5" key="1">
    <citation type="journal article" date="2017" name="Genome Biol. Evol.">
        <title>Phytophthora megakarya and P. palmivora, closely related causal agents of cacao black pod rot, underwent increases in genome sizes and gene numbers by different mechanisms.</title>
        <authorList>
            <person name="Ali S.S."/>
            <person name="Shao J."/>
            <person name="Lary D.J."/>
            <person name="Kronmiller B."/>
            <person name="Shen D."/>
            <person name="Strem M.D."/>
            <person name="Amoako-Attah I."/>
            <person name="Akrofi A.Y."/>
            <person name="Begoude B.A."/>
            <person name="Ten Hoopen G.M."/>
            <person name="Coulibaly K."/>
            <person name="Kebe B.I."/>
            <person name="Melnick R.L."/>
            <person name="Guiltinan M.J."/>
            <person name="Tyler B.M."/>
            <person name="Meinhardt L.W."/>
            <person name="Bailey B.A."/>
        </authorList>
    </citation>
    <scope>NUCLEOTIDE SEQUENCE [LARGE SCALE GENOMIC DNA]</scope>
    <source>
        <strain evidence="5">sbr112.9</strain>
    </source>
</reference>
<dbReference type="EMBL" id="NCKW01007836">
    <property type="protein sequence ID" value="POM69632.1"/>
    <property type="molecule type" value="Genomic_DNA"/>
</dbReference>
<dbReference type="Proteomes" id="UP000237271">
    <property type="component" value="Unassembled WGS sequence"/>
</dbReference>
<evidence type="ECO:0000259" key="3">
    <source>
        <dbReference type="Pfam" id="PF13359"/>
    </source>
</evidence>
<evidence type="ECO:0000256" key="2">
    <source>
        <dbReference type="ARBA" id="ARBA00022723"/>
    </source>
</evidence>
<comment type="caution">
    <text evidence="4">The sequence shown here is derived from an EMBL/GenBank/DDBJ whole genome shotgun (WGS) entry which is preliminary data.</text>
</comment>
<sequence>MIEAAAQFQFLSNHGVIENCIGVIDDWLCPIRVPRNDECGRVTSFFQATSMNDSYAFQRWQLSYLLHNSADKYFAIGDNAFVQSKDVLTPFNKAQLVNPADRDSYNFHFSQLRIRIEMEFGLLVNKWRVLKLPPHVRLRHCRFVISACIRLYNFCITQRALVLQTSSHKVFRALAREVCSWNKQDSLGYEESEVLDCDGTEVELDNGSRVDLMDEKVRTDLVNKIASRNFHRPERNVLRRQKKR</sequence>
<dbReference type="OrthoDB" id="109201at2759"/>
<dbReference type="GO" id="GO:0046872">
    <property type="term" value="F:metal ion binding"/>
    <property type="evidence" value="ECO:0007669"/>
    <property type="project" value="UniProtKB-KW"/>
</dbReference>
<protein>
    <recommendedName>
        <fullName evidence="3">DDE Tnp4 domain-containing protein</fullName>
    </recommendedName>
</protein>